<dbReference type="GO" id="GO:0046872">
    <property type="term" value="F:metal ion binding"/>
    <property type="evidence" value="ECO:0007669"/>
    <property type="project" value="UniProtKB-KW"/>
</dbReference>
<evidence type="ECO:0000256" key="4">
    <source>
        <dbReference type="ARBA" id="ARBA00013081"/>
    </source>
</evidence>
<dbReference type="Proteomes" id="UP000087171">
    <property type="component" value="Chromosome Ca3"/>
</dbReference>
<dbReference type="PROSITE" id="PS01032">
    <property type="entry name" value="PPM_1"/>
    <property type="match status" value="1"/>
</dbReference>
<evidence type="ECO:0000256" key="12">
    <source>
        <dbReference type="RuleBase" id="RU003465"/>
    </source>
</evidence>
<dbReference type="InterPro" id="IPR036457">
    <property type="entry name" value="PPM-type-like_dom_sf"/>
</dbReference>
<organism evidence="14 16">
    <name type="scientific">Cicer arietinum</name>
    <name type="common">Chickpea</name>
    <name type="synonym">Garbanzo</name>
    <dbReference type="NCBI Taxonomy" id="3827"/>
    <lineage>
        <taxon>Eukaryota</taxon>
        <taxon>Viridiplantae</taxon>
        <taxon>Streptophyta</taxon>
        <taxon>Embryophyta</taxon>
        <taxon>Tracheophyta</taxon>
        <taxon>Spermatophyta</taxon>
        <taxon>Magnoliopsida</taxon>
        <taxon>eudicotyledons</taxon>
        <taxon>Gunneridae</taxon>
        <taxon>Pentapetalae</taxon>
        <taxon>rosids</taxon>
        <taxon>fabids</taxon>
        <taxon>Fabales</taxon>
        <taxon>Fabaceae</taxon>
        <taxon>Papilionoideae</taxon>
        <taxon>50 kb inversion clade</taxon>
        <taxon>NPAAA clade</taxon>
        <taxon>Hologalegina</taxon>
        <taxon>IRL clade</taxon>
        <taxon>Cicereae</taxon>
        <taxon>Cicer</taxon>
    </lineage>
</organism>
<comment type="catalytic activity">
    <reaction evidence="10">
        <text>O-phospho-L-seryl-[protein] + H2O = L-seryl-[protein] + phosphate</text>
        <dbReference type="Rhea" id="RHEA:20629"/>
        <dbReference type="Rhea" id="RHEA-COMP:9863"/>
        <dbReference type="Rhea" id="RHEA-COMP:11604"/>
        <dbReference type="ChEBI" id="CHEBI:15377"/>
        <dbReference type="ChEBI" id="CHEBI:29999"/>
        <dbReference type="ChEBI" id="CHEBI:43474"/>
        <dbReference type="ChEBI" id="CHEBI:83421"/>
        <dbReference type="EC" id="3.1.3.16"/>
    </reaction>
</comment>
<dbReference type="GO" id="GO:0016020">
    <property type="term" value="C:membrane"/>
    <property type="evidence" value="ECO:0007669"/>
    <property type="project" value="UniProtKB-ARBA"/>
</dbReference>
<sequence>MLSELMNYLTVCFRPRLDRYTRSGSDAGGKQDGLLWYKDSGRHLNGEFSMAVVQANNLLEDQSHIESGSLSSNDSGPYGTFVGVYDGHGGPETSRFINDHLVHHLKRFTAEQQSMSVDVIRKAIQATEDGFMSLVAKQWSMKPQIASVGSCCLVGVICNGTLYVANLGDSRAVLGRAVKATGEVLAVQLSTEHNAAIESIRQELRSLHPDDPKIVVLKHNVWRVRGLIQISRSIGDVYLKKAEFNREPLYAKFRLRQPFKMPILSSEPSISVHQLQPHDQFIIFASDGLWEHLSNQDAVDIVKKNPRSGIARRLVKAALQEAAEKREMRYSDLKNIDRGVRRHFHDDITVIVVFIESNLVSRASNVKLTSISVRGGGVNLRPNTLAPCSAT</sequence>
<accession>A0A1S2XSI1</accession>
<dbReference type="OrthoDB" id="420076at2759"/>
<feature type="domain" description="PPM-type phosphatase" evidence="13">
    <location>
        <begin position="47"/>
        <end position="355"/>
    </location>
</feature>
<evidence type="ECO:0000256" key="7">
    <source>
        <dbReference type="ARBA" id="ARBA00022842"/>
    </source>
</evidence>
<evidence type="ECO:0000256" key="8">
    <source>
        <dbReference type="ARBA" id="ARBA00022912"/>
    </source>
</evidence>
<keyword evidence="14" id="KW-1185">Reference proteome</keyword>
<dbReference type="CDD" id="cd00143">
    <property type="entry name" value="PP2Cc"/>
    <property type="match status" value="1"/>
</dbReference>
<evidence type="ECO:0000313" key="14">
    <source>
        <dbReference type="Proteomes" id="UP000087171"/>
    </source>
</evidence>
<keyword evidence="5" id="KW-0479">Metal-binding</keyword>
<dbReference type="PROSITE" id="PS51746">
    <property type="entry name" value="PPM_2"/>
    <property type="match status" value="1"/>
</dbReference>
<name>A0A1S2XSI1_CICAR</name>
<evidence type="ECO:0000313" key="16">
    <source>
        <dbReference type="RefSeq" id="XP_004492899.1"/>
    </source>
</evidence>
<evidence type="ECO:0000313" key="15">
    <source>
        <dbReference type="RefSeq" id="XP_004492898.1"/>
    </source>
</evidence>
<dbReference type="PaxDb" id="3827-XP_004492898.1"/>
<dbReference type="InterPro" id="IPR015655">
    <property type="entry name" value="PP2C"/>
</dbReference>
<evidence type="ECO:0000256" key="5">
    <source>
        <dbReference type="ARBA" id="ARBA00022723"/>
    </source>
</evidence>
<evidence type="ECO:0000256" key="6">
    <source>
        <dbReference type="ARBA" id="ARBA00022801"/>
    </source>
</evidence>
<dbReference type="SMART" id="SM00332">
    <property type="entry name" value="PP2Cc"/>
    <property type="match status" value="1"/>
</dbReference>
<reference evidence="14" key="1">
    <citation type="journal article" date="2013" name="Nat. Biotechnol.">
        <title>Draft genome sequence of chickpea (Cicer arietinum) provides a resource for trait improvement.</title>
        <authorList>
            <person name="Varshney R.K."/>
            <person name="Song C."/>
            <person name="Saxena R.K."/>
            <person name="Azam S."/>
            <person name="Yu S."/>
            <person name="Sharpe A.G."/>
            <person name="Cannon S."/>
            <person name="Baek J."/>
            <person name="Rosen B.D."/>
            <person name="Tar'an B."/>
            <person name="Millan T."/>
            <person name="Zhang X."/>
            <person name="Ramsay L.D."/>
            <person name="Iwata A."/>
            <person name="Wang Y."/>
            <person name="Nelson W."/>
            <person name="Farmer A.D."/>
            <person name="Gaur P.M."/>
            <person name="Soderlund C."/>
            <person name="Penmetsa R.V."/>
            <person name="Xu C."/>
            <person name="Bharti A.K."/>
            <person name="He W."/>
            <person name="Winter P."/>
            <person name="Zhao S."/>
            <person name="Hane J.K."/>
            <person name="Carrasquilla-Garcia N."/>
            <person name="Condie J.A."/>
            <person name="Upadhyaya H.D."/>
            <person name="Luo M.C."/>
            <person name="Thudi M."/>
            <person name="Gowda C.L."/>
            <person name="Singh N.P."/>
            <person name="Lichtenzveig J."/>
            <person name="Gali K.K."/>
            <person name="Rubio J."/>
            <person name="Nadarajan N."/>
            <person name="Dolezel J."/>
            <person name="Bansal K.C."/>
            <person name="Xu X."/>
            <person name="Edwards D."/>
            <person name="Zhang G."/>
            <person name="Kahl G."/>
            <person name="Gil J."/>
            <person name="Singh K.B."/>
            <person name="Datta S.K."/>
            <person name="Jackson S.A."/>
            <person name="Wang J."/>
            <person name="Cook D.R."/>
        </authorList>
    </citation>
    <scope>NUCLEOTIDE SEQUENCE [LARGE SCALE GENOMIC DNA]</scope>
    <source>
        <strain evidence="14">cv. CDC Frontier</strain>
    </source>
</reference>
<dbReference type="PANTHER" id="PTHR47992">
    <property type="entry name" value="PROTEIN PHOSPHATASE"/>
    <property type="match status" value="1"/>
</dbReference>
<dbReference type="InterPro" id="IPR001932">
    <property type="entry name" value="PPM-type_phosphatase-like_dom"/>
</dbReference>
<dbReference type="Pfam" id="PF00481">
    <property type="entry name" value="PP2C"/>
    <property type="match status" value="1"/>
</dbReference>
<dbReference type="GeneID" id="101499459"/>
<evidence type="ECO:0000256" key="9">
    <source>
        <dbReference type="ARBA" id="ARBA00023211"/>
    </source>
</evidence>
<dbReference type="RefSeq" id="XP_004492898.1">
    <property type="nucleotide sequence ID" value="XM_004492841.3"/>
</dbReference>
<dbReference type="RefSeq" id="XP_004492899.1">
    <property type="nucleotide sequence ID" value="XM_004492842.3"/>
</dbReference>
<comment type="cofactor">
    <cofactor evidence="1">
        <name>Mn(2+)</name>
        <dbReference type="ChEBI" id="CHEBI:29035"/>
    </cofactor>
</comment>
<dbReference type="InterPro" id="IPR000222">
    <property type="entry name" value="PP2C_BS"/>
</dbReference>
<dbReference type="GO" id="GO:0004722">
    <property type="term" value="F:protein serine/threonine phosphatase activity"/>
    <property type="evidence" value="ECO:0007669"/>
    <property type="project" value="UniProtKB-EC"/>
</dbReference>
<evidence type="ECO:0000256" key="11">
    <source>
        <dbReference type="ARBA" id="ARBA00048336"/>
    </source>
</evidence>
<evidence type="ECO:0000256" key="3">
    <source>
        <dbReference type="ARBA" id="ARBA00006702"/>
    </source>
</evidence>
<gene>
    <name evidence="15 16" type="primary">LOC101499459</name>
</gene>
<proteinExistence type="inferred from homology"/>
<comment type="similarity">
    <text evidence="3 12">Belongs to the PP2C family.</text>
</comment>
<evidence type="ECO:0000256" key="1">
    <source>
        <dbReference type="ARBA" id="ARBA00001936"/>
    </source>
</evidence>
<dbReference type="SUPFAM" id="SSF81606">
    <property type="entry name" value="PP2C-like"/>
    <property type="match status" value="1"/>
</dbReference>
<dbReference type="KEGG" id="cam:101499459"/>
<reference evidence="15 16" key="2">
    <citation type="submission" date="2025-04" db="UniProtKB">
        <authorList>
            <consortium name="RefSeq"/>
        </authorList>
    </citation>
    <scope>IDENTIFICATION</scope>
    <source>
        <tissue evidence="15 16">Etiolated seedlings</tissue>
    </source>
</reference>
<comment type="cofactor">
    <cofactor evidence="2">
        <name>Mg(2+)</name>
        <dbReference type="ChEBI" id="CHEBI:18420"/>
    </cofactor>
</comment>
<keyword evidence="8 12" id="KW-0904">Protein phosphatase</keyword>
<evidence type="ECO:0000256" key="2">
    <source>
        <dbReference type="ARBA" id="ARBA00001946"/>
    </source>
</evidence>
<keyword evidence="9" id="KW-0464">Manganese</keyword>
<evidence type="ECO:0000259" key="13">
    <source>
        <dbReference type="PROSITE" id="PS51746"/>
    </source>
</evidence>
<protein>
    <recommendedName>
        <fullName evidence="4">protein-serine/threonine phosphatase</fullName>
        <ecNumber evidence="4">3.1.3.16</ecNumber>
    </recommendedName>
</protein>
<keyword evidence="6 12" id="KW-0378">Hydrolase</keyword>
<dbReference type="FunFam" id="3.60.40.10:FF:000008">
    <property type="entry name" value="Phosphatase 2C family protein"/>
    <property type="match status" value="1"/>
</dbReference>
<dbReference type="eggNOG" id="KOG0700">
    <property type="taxonomic scope" value="Eukaryota"/>
</dbReference>
<keyword evidence="7" id="KW-0460">Magnesium</keyword>
<evidence type="ECO:0000256" key="10">
    <source>
        <dbReference type="ARBA" id="ARBA00047761"/>
    </source>
</evidence>
<dbReference type="Gene3D" id="3.60.40.10">
    <property type="entry name" value="PPM-type phosphatase domain"/>
    <property type="match status" value="1"/>
</dbReference>
<comment type="catalytic activity">
    <reaction evidence="11">
        <text>O-phospho-L-threonyl-[protein] + H2O = L-threonyl-[protein] + phosphate</text>
        <dbReference type="Rhea" id="RHEA:47004"/>
        <dbReference type="Rhea" id="RHEA-COMP:11060"/>
        <dbReference type="Rhea" id="RHEA-COMP:11605"/>
        <dbReference type="ChEBI" id="CHEBI:15377"/>
        <dbReference type="ChEBI" id="CHEBI:30013"/>
        <dbReference type="ChEBI" id="CHEBI:43474"/>
        <dbReference type="ChEBI" id="CHEBI:61977"/>
        <dbReference type="EC" id="3.1.3.16"/>
    </reaction>
</comment>
<dbReference type="EC" id="3.1.3.16" evidence="4"/>
<dbReference type="AlphaFoldDB" id="A0A1S2XSI1"/>